<dbReference type="Gene3D" id="3.40.960.10">
    <property type="entry name" value="VSR Endonuclease"/>
    <property type="match status" value="1"/>
</dbReference>
<name>A0A9X7AVD4_BACTU</name>
<evidence type="ECO:0000313" key="2">
    <source>
        <dbReference type="EMBL" id="PFT79590.1"/>
    </source>
</evidence>
<dbReference type="Proteomes" id="UP000225910">
    <property type="component" value="Unassembled WGS sequence"/>
</dbReference>
<comment type="caution">
    <text evidence="2">The sequence shown here is derived from an EMBL/GenBank/DDBJ whole genome shotgun (WGS) entry which is preliminary data.</text>
</comment>
<accession>A0A9X7AVD4</accession>
<dbReference type="RefSeq" id="WP_098679841.1">
    <property type="nucleotide sequence ID" value="NZ_NVCU01000324.1"/>
</dbReference>
<sequence>MLEKKLLNLEILYKNDFPKVSHYVNGWLGDAFLFLGDFESAWKYTSKREYRDWARHLEDFLNLGCRDKNQKLSADSIDSIFNISENLTEFGNNNLQSIKQTINQYLDDFHRKHKQNLLYYSLGQNKIKKADYEKHLFTGISDVRLIVKVSFENSKTLYKPINKQVGEFIRECENRYRAENNLPLIGEGWISETVLYYQMKELFPSHQVLSHAKLDFLGLQHLDIYFPELKLAIEYQGEQHSKPVSRFGGEKAFQLNRERDARKKDLCEKNGVSLLYAYPGYDLRSVVNEIIQVVDKKGKTIEIDKTRLENPSLYQLKQELQNKEKLTRHTNNNGSNNPVESREDNKGISSYENIQFENNIKAVKKMLSSSKTVLDKVYNQEYLLQSYYRHCYKTETWTKEFEELGLELINSYQSTYESICKLDKYEVSFEAIEWKVNDFRRKVTKDPDNLKCIIDVFLLGKAFELMAKAYTYQEEYQKAITISELALSHGIRGSRKTGFQGRIQRLQKKINKVKQGDDSNRG</sequence>
<reference evidence="2 3" key="1">
    <citation type="submission" date="2017-09" db="EMBL/GenBank/DDBJ databases">
        <title>Large-scale bioinformatics analysis of Bacillus genomes uncovers conserved roles of natural products in bacterial physiology.</title>
        <authorList>
            <consortium name="Agbiome Team Llc"/>
            <person name="Bleich R.M."/>
            <person name="Grubbs K.J."/>
            <person name="Santa Maria K.C."/>
            <person name="Allen S.E."/>
            <person name="Farag S."/>
            <person name="Shank E.A."/>
            <person name="Bowers A."/>
        </authorList>
    </citation>
    <scope>NUCLEOTIDE SEQUENCE [LARGE SCALE GENOMIC DNA]</scope>
    <source>
        <strain evidence="2 3">AFS064137</strain>
    </source>
</reference>
<protein>
    <recommendedName>
        <fullName evidence="4">DUF2726 domain-containing protein</fullName>
    </recommendedName>
</protein>
<feature type="region of interest" description="Disordered" evidence="1">
    <location>
        <begin position="322"/>
        <end position="345"/>
    </location>
</feature>
<gene>
    <name evidence="2" type="ORF">COK81_27355</name>
</gene>
<organism evidence="2 3">
    <name type="scientific">Bacillus thuringiensis</name>
    <dbReference type="NCBI Taxonomy" id="1428"/>
    <lineage>
        <taxon>Bacteria</taxon>
        <taxon>Bacillati</taxon>
        <taxon>Bacillota</taxon>
        <taxon>Bacilli</taxon>
        <taxon>Bacillales</taxon>
        <taxon>Bacillaceae</taxon>
        <taxon>Bacillus</taxon>
        <taxon>Bacillus cereus group</taxon>
    </lineage>
</organism>
<dbReference type="EMBL" id="NVCU01000324">
    <property type="protein sequence ID" value="PFT79590.1"/>
    <property type="molecule type" value="Genomic_DNA"/>
</dbReference>
<dbReference type="AlphaFoldDB" id="A0A9X7AVD4"/>
<evidence type="ECO:0000313" key="3">
    <source>
        <dbReference type="Proteomes" id="UP000225910"/>
    </source>
</evidence>
<evidence type="ECO:0000256" key="1">
    <source>
        <dbReference type="SAM" id="MobiDB-lite"/>
    </source>
</evidence>
<proteinExistence type="predicted"/>
<feature type="compositionally biased region" description="Polar residues" evidence="1">
    <location>
        <begin position="329"/>
        <end position="339"/>
    </location>
</feature>
<evidence type="ECO:0008006" key="4">
    <source>
        <dbReference type="Google" id="ProtNLM"/>
    </source>
</evidence>